<proteinExistence type="predicted"/>
<accession>A0AAE1UGN1</accession>
<keyword evidence="3" id="KW-1185">Reference proteome</keyword>
<feature type="compositionally biased region" description="Polar residues" evidence="1">
    <location>
        <begin position="204"/>
        <end position="219"/>
    </location>
</feature>
<dbReference type="EMBL" id="JAWZYT010000405">
    <property type="protein sequence ID" value="KAK4323883.1"/>
    <property type="molecule type" value="Genomic_DNA"/>
</dbReference>
<name>A0AAE1UGN1_9EUCA</name>
<sequence>MRRGSLGQALVPVASVNVAFWKCMPRSGAPLDPFTRQNQVNHLLTLHPGPPRAPPRRAAHSRRSHWVSSGQLGQLGHLGPPPNSGPLPQWRSAPLLGVAPRDVSVSSRDLSRDTSRDLSLASSTHSGRPLLPGSDPVLPHSSLDQPTPRDPHVPPGHLSHPGPQDTKDSTVSRTPRLPKDSLISRTPRVSQNPSFGRTSRVLPQDSTVCLSSRLPQNPLSGPPGYPRTPLSVPPGYHSHSAFSFPPIHHHHLSVGKIILVLPPLPPCRTQSGMSCEGRGGGRGRQCLLVT</sequence>
<evidence type="ECO:0000313" key="2">
    <source>
        <dbReference type="EMBL" id="KAK4323883.1"/>
    </source>
</evidence>
<dbReference type="AlphaFoldDB" id="A0AAE1UGN1"/>
<feature type="region of interest" description="Disordered" evidence="1">
    <location>
        <begin position="44"/>
        <end position="232"/>
    </location>
</feature>
<evidence type="ECO:0000313" key="3">
    <source>
        <dbReference type="Proteomes" id="UP001292094"/>
    </source>
</evidence>
<dbReference type="Proteomes" id="UP001292094">
    <property type="component" value="Unassembled WGS sequence"/>
</dbReference>
<comment type="caution">
    <text evidence="2">The sequence shown here is derived from an EMBL/GenBank/DDBJ whole genome shotgun (WGS) entry which is preliminary data.</text>
</comment>
<feature type="compositionally biased region" description="Polar residues" evidence="1">
    <location>
        <begin position="183"/>
        <end position="197"/>
    </location>
</feature>
<protein>
    <submittedName>
        <fullName evidence="2">Uncharacterized protein</fullName>
    </submittedName>
</protein>
<feature type="compositionally biased region" description="Basic residues" evidence="1">
    <location>
        <begin position="54"/>
        <end position="65"/>
    </location>
</feature>
<reference evidence="2" key="1">
    <citation type="submission" date="2023-11" db="EMBL/GenBank/DDBJ databases">
        <title>Genome assemblies of two species of porcelain crab, Petrolisthes cinctipes and Petrolisthes manimaculis (Anomura: Porcellanidae).</title>
        <authorList>
            <person name="Angst P."/>
        </authorList>
    </citation>
    <scope>NUCLEOTIDE SEQUENCE</scope>
    <source>
        <strain evidence="2">PB745_02</strain>
        <tissue evidence="2">Gill</tissue>
    </source>
</reference>
<gene>
    <name evidence="2" type="ORF">Pmani_005449</name>
</gene>
<evidence type="ECO:0000256" key="1">
    <source>
        <dbReference type="SAM" id="MobiDB-lite"/>
    </source>
</evidence>
<organism evidence="2 3">
    <name type="scientific">Petrolisthes manimaculis</name>
    <dbReference type="NCBI Taxonomy" id="1843537"/>
    <lineage>
        <taxon>Eukaryota</taxon>
        <taxon>Metazoa</taxon>
        <taxon>Ecdysozoa</taxon>
        <taxon>Arthropoda</taxon>
        <taxon>Crustacea</taxon>
        <taxon>Multicrustacea</taxon>
        <taxon>Malacostraca</taxon>
        <taxon>Eumalacostraca</taxon>
        <taxon>Eucarida</taxon>
        <taxon>Decapoda</taxon>
        <taxon>Pleocyemata</taxon>
        <taxon>Anomura</taxon>
        <taxon>Galatheoidea</taxon>
        <taxon>Porcellanidae</taxon>
        <taxon>Petrolisthes</taxon>
    </lineage>
</organism>